<reference evidence="3" key="1">
    <citation type="submission" date="2019-04" db="EMBL/GenBank/DDBJ databases">
        <title>Whole genome sequencing of cave bacteria.</title>
        <authorList>
            <person name="Gan H.M."/>
            <person name="Barton H."/>
            <person name="Savka M.A."/>
        </authorList>
    </citation>
    <scope>NUCLEOTIDE SEQUENCE [LARGE SCALE GENOMIC DNA]</scope>
    <source>
        <strain evidence="3">LC387</strain>
    </source>
</reference>
<evidence type="ECO:0000313" key="3">
    <source>
        <dbReference type="EMBL" id="TKT70554.1"/>
    </source>
</evidence>
<dbReference type="Proteomes" id="UP000034832">
    <property type="component" value="Unassembled WGS sequence"/>
</dbReference>
<gene>
    <name evidence="3" type="ORF">YH63_003525</name>
</gene>
<dbReference type="Pfam" id="PF01272">
    <property type="entry name" value="GreA_GreB"/>
    <property type="match status" value="1"/>
</dbReference>
<evidence type="ECO:0000313" key="4">
    <source>
        <dbReference type="Proteomes" id="UP000034832"/>
    </source>
</evidence>
<organism evidence="3 4">
    <name type="scientific">Afipia massiliensis</name>
    <dbReference type="NCBI Taxonomy" id="211460"/>
    <lineage>
        <taxon>Bacteria</taxon>
        <taxon>Pseudomonadati</taxon>
        <taxon>Pseudomonadota</taxon>
        <taxon>Alphaproteobacteria</taxon>
        <taxon>Hyphomicrobiales</taxon>
        <taxon>Nitrobacteraceae</taxon>
        <taxon>Afipia</taxon>
    </lineage>
</organism>
<dbReference type="STRING" id="211460.YH63_15375"/>
<feature type="compositionally biased region" description="Polar residues" evidence="1">
    <location>
        <begin position="151"/>
        <end position="161"/>
    </location>
</feature>
<accession>A0A4U6BP96</accession>
<evidence type="ECO:0000256" key="1">
    <source>
        <dbReference type="SAM" id="MobiDB-lite"/>
    </source>
</evidence>
<dbReference type="Gene3D" id="3.10.50.30">
    <property type="entry name" value="Transcription elongation factor, GreA/GreB, C-terminal domain"/>
    <property type="match status" value="1"/>
</dbReference>
<sequence length="169" mass="18710">MRSVVRHVMMSEPVPPVSIAFGDFSRLKRVAVEAVSKRHPIGRFLLTEIERATVYEPAFVPERCVRLDDWVTFRADENEPLESRVLVLPEGFRNSALHLSVLSPLGAALIGLHAGSRIHYVGFDGVPHIAMVENLDPPTGVISLLQRRSMRSAQRADNNNPDRPGPTAA</sequence>
<feature type="domain" description="Transcription elongation factor GreA/GreB C-terminal" evidence="2">
    <location>
        <begin position="62"/>
        <end position="122"/>
    </location>
</feature>
<dbReference type="GO" id="GO:0003677">
    <property type="term" value="F:DNA binding"/>
    <property type="evidence" value="ECO:0007669"/>
    <property type="project" value="InterPro"/>
</dbReference>
<dbReference type="GO" id="GO:0032784">
    <property type="term" value="P:regulation of DNA-templated transcription elongation"/>
    <property type="evidence" value="ECO:0007669"/>
    <property type="project" value="InterPro"/>
</dbReference>
<proteinExistence type="predicted"/>
<name>A0A4U6BP96_9BRAD</name>
<dbReference type="InterPro" id="IPR001437">
    <property type="entry name" value="Tscrpt_elong_fac_GreA/B_C"/>
</dbReference>
<feature type="region of interest" description="Disordered" evidence="1">
    <location>
        <begin position="150"/>
        <end position="169"/>
    </location>
</feature>
<dbReference type="SUPFAM" id="SSF54534">
    <property type="entry name" value="FKBP-like"/>
    <property type="match status" value="1"/>
</dbReference>
<keyword evidence="4" id="KW-1185">Reference proteome</keyword>
<dbReference type="OrthoDB" id="7948161at2"/>
<dbReference type="EMBL" id="LBIA02000001">
    <property type="protein sequence ID" value="TKT70554.1"/>
    <property type="molecule type" value="Genomic_DNA"/>
</dbReference>
<dbReference type="AlphaFoldDB" id="A0A4U6BP96"/>
<protein>
    <recommendedName>
        <fullName evidence="2">Transcription elongation factor GreA/GreB C-terminal domain-containing protein</fullName>
    </recommendedName>
</protein>
<comment type="caution">
    <text evidence="3">The sequence shown here is derived from an EMBL/GenBank/DDBJ whole genome shotgun (WGS) entry which is preliminary data.</text>
</comment>
<evidence type="ECO:0000259" key="2">
    <source>
        <dbReference type="Pfam" id="PF01272"/>
    </source>
</evidence>
<dbReference type="InterPro" id="IPR036953">
    <property type="entry name" value="GreA/GreB_C_sf"/>
</dbReference>